<feature type="non-terminal residue" evidence="1">
    <location>
        <position position="1"/>
    </location>
</feature>
<gene>
    <name evidence="1" type="ORF">Taro_002230</name>
</gene>
<dbReference type="EMBL" id="NMUH01000051">
    <property type="protein sequence ID" value="MQL69950.1"/>
    <property type="molecule type" value="Genomic_DNA"/>
</dbReference>
<dbReference type="Proteomes" id="UP000652761">
    <property type="component" value="Unassembled WGS sequence"/>
</dbReference>
<organism evidence="1 2">
    <name type="scientific">Colocasia esculenta</name>
    <name type="common">Wild taro</name>
    <name type="synonym">Arum esculentum</name>
    <dbReference type="NCBI Taxonomy" id="4460"/>
    <lineage>
        <taxon>Eukaryota</taxon>
        <taxon>Viridiplantae</taxon>
        <taxon>Streptophyta</taxon>
        <taxon>Embryophyta</taxon>
        <taxon>Tracheophyta</taxon>
        <taxon>Spermatophyta</taxon>
        <taxon>Magnoliopsida</taxon>
        <taxon>Liliopsida</taxon>
        <taxon>Araceae</taxon>
        <taxon>Aroideae</taxon>
        <taxon>Colocasieae</taxon>
        <taxon>Colocasia</taxon>
    </lineage>
</organism>
<keyword evidence="2" id="KW-1185">Reference proteome</keyword>
<accession>A0A843TL28</accession>
<reference evidence="1" key="1">
    <citation type="submission" date="2017-07" db="EMBL/GenBank/DDBJ databases">
        <title>Taro Niue Genome Assembly and Annotation.</title>
        <authorList>
            <person name="Atibalentja N."/>
            <person name="Keating K."/>
            <person name="Fields C.J."/>
        </authorList>
    </citation>
    <scope>NUCLEOTIDE SEQUENCE</scope>
    <source>
        <strain evidence="1">Niue_2</strain>
        <tissue evidence="1">Leaf</tissue>
    </source>
</reference>
<name>A0A843TL28_COLES</name>
<dbReference type="AlphaFoldDB" id="A0A843TL28"/>
<evidence type="ECO:0000313" key="1">
    <source>
        <dbReference type="EMBL" id="MQL69950.1"/>
    </source>
</evidence>
<sequence length="156" mass="17928">HNLMEMLESTTFRLHLPLERLLFLILGGRLKQSSRTRLLVIHLLSTGINSVPSSRSLEVLSKLSLCASVNRCLVAVDRGLMAVDRYIFFISEQMYVFFIIVPAKISTFSLDSRHNLMEMLESTTFRLHLPLERLLFLILGGRLKQSSRTRLLVRTL</sequence>
<comment type="caution">
    <text evidence="1">The sequence shown here is derived from an EMBL/GenBank/DDBJ whole genome shotgun (WGS) entry which is preliminary data.</text>
</comment>
<proteinExistence type="predicted"/>
<evidence type="ECO:0000313" key="2">
    <source>
        <dbReference type="Proteomes" id="UP000652761"/>
    </source>
</evidence>
<protein>
    <submittedName>
        <fullName evidence="1">Uncharacterized protein</fullName>
    </submittedName>
</protein>